<evidence type="ECO:0000313" key="4">
    <source>
        <dbReference type="Proteomes" id="UP000010483"/>
    </source>
</evidence>
<dbReference type="HOGENOM" id="CLU_081542_0_0_3"/>
<evidence type="ECO:0000313" key="3">
    <source>
        <dbReference type="EMBL" id="AFZ46854.1"/>
    </source>
</evidence>
<dbReference type="STRING" id="292563.Cyast_0882"/>
<dbReference type="BioCyc" id="CSTA292563:G1353-889-MONOMER"/>
<evidence type="ECO:0000259" key="2">
    <source>
        <dbReference type="Pfam" id="PF05239"/>
    </source>
</evidence>
<feature type="compositionally biased region" description="Basic and acidic residues" evidence="1">
    <location>
        <begin position="189"/>
        <end position="199"/>
    </location>
</feature>
<dbReference type="PANTHER" id="PTHR36740">
    <property type="entry name" value="PRC DOMAIN-CONTAINING PROTEIN"/>
    <property type="match status" value="1"/>
</dbReference>
<dbReference type="Pfam" id="PF05239">
    <property type="entry name" value="PRC"/>
    <property type="match status" value="2"/>
</dbReference>
<dbReference type="InterPro" id="IPR027275">
    <property type="entry name" value="PRC-brl_dom"/>
</dbReference>
<protein>
    <submittedName>
        <fullName evidence="3">PRC-barrel domain protein</fullName>
    </submittedName>
</protein>
<feature type="region of interest" description="Disordered" evidence="1">
    <location>
        <begin position="189"/>
        <end position="212"/>
    </location>
</feature>
<dbReference type="AlphaFoldDB" id="K9YJ26"/>
<reference evidence="4" key="1">
    <citation type="journal article" date="2013" name="Proc. Natl. Acad. Sci. U.S.A.">
        <title>Improving the coverage of the cyanobacterial phylum using diversity-driven genome sequencing.</title>
        <authorList>
            <person name="Shih P.M."/>
            <person name="Wu D."/>
            <person name="Latifi A."/>
            <person name="Axen S.D."/>
            <person name="Fewer D.P."/>
            <person name="Talla E."/>
            <person name="Calteau A."/>
            <person name="Cai F."/>
            <person name="Tandeau de Marsac N."/>
            <person name="Rippka R."/>
            <person name="Herdman M."/>
            <person name="Sivonen K."/>
            <person name="Coursin T."/>
            <person name="Laurent T."/>
            <person name="Goodwin L."/>
            <person name="Nolan M."/>
            <person name="Davenport K.W."/>
            <person name="Han C.S."/>
            <person name="Rubin E.M."/>
            <person name="Eisen J.A."/>
            <person name="Woyke T."/>
            <person name="Gugger M."/>
            <person name="Kerfeld C.A."/>
        </authorList>
    </citation>
    <scope>NUCLEOTIDE SEQUENCE [LARGE SCALE GENOMIC DNA]</scope>
    <source>
        <strain evidence="4">ATCC 29140 / PCC 7202</strain>
    </source>
</reference>
<accession>K9YJ26</accession>
<evidence type="ECO:0000256" key="1">
    <source>
        <dbReference type="SAM" id="MobiDB-lite"/>
    </source>
</evidence>
<dbReference type="EMBL" id="CP003940">
    <property type="protein sequence ID" value="AFZ46854.1"/>
    <property type="molecule type" value="Genomic_DNA"/>
</dbReference>
<dbReference type="KEGG" id="csn:Cyast_0882"/>
<feature type="domain" description="PRC-barrel" evidence="2">
    <location>
        <begin position="89"/>
        <end position="154"/>
    </location>
</feature>
<sequence length="212" mass="23892">MTKSELKRSELIDRLIINYKTTENVGKLDNIVLELEEHQIKGIISKAGILGREKHGFLWEQIESIGKDSIIVHYDQEMEIQLAEWGTFLIGAEVWSDSGNKAGKIVDYVISKETGKVINYLFGSNGWRGIRDGIYSLAPEDVINITNKRIIADNQAVENPPQYTDGLAQTLGKVKGFIKDDYEQTLQDLRLKSKEKNEDESSSISTEKEGDS</sequence>
<dbReference type="Gene3D" id="2.30.30.240">
    <property type="entry name" value="PRC-barrel domain"/>
    <property type="match status" value="2"/>
</dbReference>
<keyword evidence="4" id="KW-1185">Reference proteome</keyword>
<organism evidence="3 4">
    <name type="scientific">Cyanobacterium stanieri (strain ATCC 29140 / PCC 7202)</name>
    <dbReference type="NCBI Taxonomy" id="292563"/>
    <lineage>
        <taxon>Bacteria</taxon>
        <taxon>Bacillati</taxon>
        <taxon>Cyanobacteriota</taxon>
        <taxon>Cyanophyceae</taxon>
        <taxon>Oscillatoriophycideae</taxon>
        <taxon>Chroococcales</taxon>
        <taxon>Geminocystaceae</taxon>
        <taxon>Cyanobacterium</taxon>
    </lineage>
</organism>
<dbReference type="PANTHER" id="PTHR36740:SF1">
    <property type="entry name" value="PRC-BARREL DOMAIN-CONTAINING PROTEIN"/>
    <property type="match status" value="1"/>
</dbReference>
<proteinExistence type="predicted"/>
<name>K9YJ26_CYASC</name>
<dbReference type="InterPro" id="IPR011033">
    <property type="entry name" value="PRC_barrel-like_sf"/>
</dbReference>
<feature type="domain" description="PRC-barrel" evidence="2">
    <location>
        <begin position="5"/>
        <end position="77"/>
    </location>
</feature>
<dbReference type="eggNOG" id="COG3881">
    <property type="taxonomic scope" value="Bacteria"/>
</dbReference>
<dbReference type="SUPFAM" id="SSF50346">
    <property type="entry name" value="PRC-barrel domain"/>
    <property type="match status" value="2"/>
</dbReference>
<gene>
    <name evidence="3" type="ordered locus">Cyast_0882</name>
</gene>
<dbReference type="Proteomes" id="UP000010483">
    <property type="component" value="Chromosome"/>
</dbReference>